<evidence type="ECO:0000259" key="1">
    <source>
        <dbReference type="PROSITE" id="PS50995"/>
    </source>
</evidence>
<evidence type="ECO:0000313" key="3">
    <source>
        <dbReference type="Proteomes" id="UP000546642"/>
    </source>
</evidence>
<dbReference type="SUPFAM" id="SSF46785">
    <property type="entry name" value="Winged helix' DNA-binding domain"/>
    <property type="match status" value="1"/>
</dbReference>
<dbReference type="InterPro" id="IPR000835">
    <property type="entry name" value="HTH_MarR-typ"/>
</dbReference>
<organism evidence="2 3">
    <name type="scientific">Nocardiopsis mwathae</name>
    <dbReference type="NCBI Taxonomy" id="1472723"/>
    <lineage>
        <taxon>Bacteria</taxon>
        <taxon>Bacillati</taxon>
        <taxon>Actinomycetota</taxon>
        <taxon>Actinomycetes</taxon>
        <taxon>Streptosporangiales</taxon>
        <taxon>Nocardiopsidaceae</taxon>
        <taxon>Nocardiopsis</taxon>
    </lineage>
</organism>
<name>A0A7W9YMD3_9ACTN</name>
<dbReference type="GO" id="GO:0003677">
    <property type="term" value="F:DNA binding"/>
    <property type="evidence" value="ECO:0007669"/>
    <property type="project" value="UniProtKB-KW"/>
</dbReference>
<proteinExistence type="predicted"/>
<dbReference type="Proteomes" id="UP000546642">
    <property type="component" value="Unassembled WGS sequence"/>
</dbReference>
<dbReference type="PANTHER" id="PTHR33164:SF43">
    <property type="entry name" value="HTH-TYPE TRANSCRIPTIONAL REPRESSOR YETL"/>
    <property type="match status" value="1"/>
</dbReference>
<keyword evidence="2" id="KW-0238">DNA-binding</keyword>
<sequence length="164" mass="18085">MTDKTSKAETRAPTPEEAREILGFIPLLAGYFHPARAMADMPAELRTLFEDHRLTPRHGAVLTQLVAEDALTVTAIARRLDVSLATASEVVGDLVRTGWLSRQEDPDNRRRALISVPEGRRPLVESLVAARAAPILRALEGLSPCDRQGFQAGLRAWAREVRDI</sequence>
<accession>A0A7W9YMD3</accession>
<dbReference type="AlphaFoldDB" id="A0A7W9YMD3"/>
<reference evidence="2 3" key="1">
    <citation type="submission" date="2020-08" db="EMBL/GenBank/DDBJ databases">
        <title>Sequencing the genomes of 1000 actinobacteria strains.</title>
        <authorList>
            <person name="Klenk H.-P."/>
        </authorList>
    </citation>
    <scope>NUCLEOTIDE SEQUENCE [LARGE SCALE GENOMIC DNA]</scope>
    <source>
        <strain evidence="2 3">DSM 46659</strain>
    </source>
</reference>
<dbReference type="InterPro" id="IPR036388">
    <property type="entry name" value="WH-like_DNA-bd_sf"/>
</dbReference>
<evidence type="ECO:0000313" key="2">
    <source>
        <dbReference type="EMBL" id="MBB6174712.1"/>
    </source>
</evidence>
<dbReference type="InterPro" id="IPR036390">
    <property type="entry name" value="WH_DNA-bd_sf"/>
</dbReference>
<dbReference type="GO" id="GO:0006950">
    <property type="term" value="P:response to stress"/>
    <property type="evidence" value="ECO:0007669"/>
    <property type="project" value="TreeGrafter"/>
</dbReference>
<comment type="caution">
    <text evidence="2">The sequence shown here is derived from an EMBL/GenBank/DDBJ whole genome shotgun (WGS) entry which is preliminary data.</text>
</comment>
<dbReference type="Pfam" id="PF12802">
    <property type="entry name" value="MarR_2"/>
    <property type="match status" value="1"/>
</dbReference>
<feature type="domain" description="HTH marR-type" evidence="1">
    <location>
        <begin position="24"/>
        <end position="163"/>
    </location>
</feature>
<dbReference type="InterPro" id="IPR039422">
    <property type="entry name" value="MarR/SlyA-like"/>
</dbReference>
<protein>
    <submittedName>
        <fullName evidence="2">DNA-binding MarR family transcriptional regulator</fullName>
    </submittedName>
</protein>
<dbReference type="Gene3D" id="1.10.10.10">
    <property type="entry name" value="Winged helix-like DNA-binding domain superfamily/Winged helix DNA-binding domain"/>
    <property type="match status" value="1"/>
</dbReference>
<dbReference type="PROSITE" id="PS50995">
    <property type="entry name" value="HTH_MARR_2"/>
    <property type="match status" value="1"/>
</dbReference>
<dbReference type="RefSeq" id="WP_184078913.1">
    <property type="nucleotide sequence ID" value="NZ_JACHDS010000001.1"/>
</dbReference>
<dbReference type="PANTHER" id="PTHR33164">
    <property type="entry name" value="TRANSCRIPTIONAL REGULATOR, MARR FAMILY"/>
    <property type="match status" value="1"/>
</dbReference>
<dbReference type="EMBL" id="JACHDS010000001">
    <property type="protein sequence ID" value="MBB6174712.1"/>
    <property type="molecule type" value="Genomic_DNA"/>
</dbReference>
<dbReference type="SMART" id="SM00347">
    <property type="entry name" value="HTH_MARR"/>
    <property type="match status" value="1"/>
</dbReference>
<dbReference type="GO" id="GO:0003700">
    <property type="term" value="F:DNA-binding transcription factor activity"/>
    <property type="evidence" value="ECO:0007669"/>
    <property type="project" value="InterPro"/>
</dbReference>
<gene>
    <name evidence="2" type="ORF">HNR23_004772</name>
</gene>
<keyword evidence="3" id="KW-1185">Reference proteome</keyword>